<gene>
    <name evidence="3" type="ordered locus">Srot_2120</name>
</gene>
<dbReference type="STRING" id="640132.Srot_2120"/>
<dbReference type="HOGENOM" id="CLU_626839_0_0_11"/>
<protein>
    <submittedName>
        <fullName evidence="3">Single-strand binding protein/Primosomal replication protein n</fullName>
    </submittedName>
</protein>
<dbReference type="GO" id="GO:0003697">
    <property type="term" value="F:single-stranded DNA binding"/>
    <property type="evidence" value="ECO:0007669"/>
    <property type="project" value="InterPro"/>
</dbReference>
<name>D6Z9E3_SEGRD</name>
<dbReference type="KEGG" id="srt:Srot_2120"/>
<dbReference type="InterPro" id="IPR000424">
    <property type="entry name" value="Primosome_PriB/ssb"/>
</dbReference>
<dbReference type="PROSITE" id="PS50935">
    <property type="entry name" value="SSB"/>
    <property type="match status" value="1"/>
</dbReference>
<dbReference type="Gene3D" id="2.40.50.140">
    <property type="entry name" value="Nucleic acid-binding proteins"/>
    <property type="match status" value="1"/>
</dbReference>
<proteinExistence type="predicted"/>
<keyword evidence="1 2" id="KW-0238">DNA-binding</keyword>
<dbReference type="AlphaFoldDB" id="D6Z9E3"/>
<dbReference type="InterPro" id="IPR012340">
    <property type="entry name" value="NA-bd_OB-fold"/>
</dbReference>
<dbReference type="CDD" id="cd04496">
    <property type="entry name" value="SSB_OBF"/>
    <property type="match status" value="1"/>
</dbReference>
<evidence type="ECO:0000256" key="2">
    <source>
        <dbReference type="PROSITE-ProRule" id="PRU00252"/>
    </source>
</evidence>
<sequence length="437" mass="48373">MPVSKFASDYIDVAERLAMFFHAYPDGSLQPADLRESVRVVEVVPSTFLLYVALADRNPDDPRPGVWIPWEPYPGKTTFMRDSEAMNAETSAWGRAVMGAPTKRPVASAQEVAARCGDRAGRATEEFAQQLRGEESADAKEELRQVLEELGTDPREAVKKFRAAFGDDLKTTNDAVATGVRRCDTQARQLADGPNSYFRCAVWRELAPHGAQSLGKGDGVMLIGKIQSRSWGNQTGERRIDLAVKAEHVGPSLRASSWNPGPPSGSRRIAAHVCFDHRPEPPQQAPFSFDGCEKPARHGVLGLRPLRRWRPVKPRHCLVAVCGLPAYAKSLCEKHYNRERNDASERSRPRAQTIEEHFAAHVKLSGGYWIWTGESVPTLLIRAERTSVSARKWAFERVYGPIGRGRLSAACGEPLCVDPDHATLFRATAERRGREGG</sequence>
<organism evidence="3 4">
    <name type="scientific">Segniliparus rotundus (strain ATCC BAA-972 / CDC 1076 / CIP 108378 / DSM 44985 / JCM 13578)</name>
    <dbReference type="NCBI Taxonomy" id="640132"/>
    <lineage>
        <taxon>Bacteria</taxon>
        <taxon>Bacillati</taxon>
        <taxon>Actinomycetota</taxon>
        <taxon>Actinomycetes</taxon>
        <taxon>Mycobacteriales</taxon>
        <taxon>Segniliparaceae</taxon>
        <taxon>Segniliparus</taxon>
    </lineage>
</organism>
<dbReference type="Pfam" id="PF00436">
    <property type="entry name" value="SSB"/>
    <property type="match status" value="1"/>
</dbReference>
<accession>D6Z9E3</accession>
<evidence type="ECO:0000313" key="3">
    <source>
        <dbReference type="EMBL" id="ADG98573.1"/>
    </source>
</evidence>
<evidence type="ECO:0000313" key="4">
    <source>
        <dbReference type="Proteomes" id="UP000002247"/>
    </source>
</evidence>
<dbReference type="SUPFAM" id="SSF50249">
    <property type="entry name" value="Nucleic acid-binding proteins"/>
    <property type="match status" value="1"/>
</dbReference>
<dbReference type="EMBL" id="CP001958">
    <property type="protein sequence ID" value="ADG98573.1"/>
    <property type="molecule type" value="Genomic_DNA"/>
</dbReference>
<reference evidence="3 4" key="1">
    <citation type="journal article" date="2010" name="Stand. Genomic Sci.">
        <title>Complete genome sequence of Segniliparus rotundus type strain (CDC 1076).</title>
        <authorList>
            <person name="Sikorski J."/>
            <person name="Lapidus A."/>
            <person name="Copeland A."/>
            <person name="Misra M."/>
            <person name="Glavina Del Rio T."/>
            <person name="Nolan M."/>
            <person name="Lucas S."/>
            <person name="Chen F."/>
            <person name="Tice H."/>
            <person name="Cheng J.F."/>
            <person name="Jando M."/>
            <person name="Schneider S."/>
            <person name="Bruce D."/>
            <person name="Goodwin L."/>
            <person name="Pitluck S."/>
            <person name="Liolios K."/>
            <person name="Mikhailova N."/>
            <person name="Pati A."/>
            <person name="Ivanova N."/>
            <person name="Mavromatis K."/>
            <person name="Chen A."/>
            <person name="Palaniappan K."/>
            <person name="Chertkov O."/>
            <person name="Land M."/>
            <person name="Hauser L."/>
            <person name="Chang Y.J."/>
            <person name="Jeffries C.D."/>
            <person name="Brettin T."/>
            <person name="Detter J.C."/>
            <person name="Han C."/>
            <person name="Rohde M."/>
            <person name="Goker M."/>
            <person name="Bristow J."/>
            <person name="Eisen J.A."/>
            <person name="Markowitz V."/>
            <person name="Hugenholtz P."/>
            <person name="Kyrpides N.C."/>
            <person name="Klenk H.P."/>
        </authorList>
    </citation>
    <scope>NUCLEOTIDE SEQUENCE [LARGE SCALE GENOMIC DNA]</scope>
    <source>
        <strain evidence="4">ATCC BAA-972 / CDC 1076 / CIP 108378 / DSM 44985 / JCM 13578</strain>
    </source>
</reference>
<dbReference type="Proteomes" id="UP000002247">
    <property type="component" value="Chromosome"/>
</dbReference>
<evidence type="ECO:0000256" key="1">
    <source>
        <dbReference type="ARBA" id="ARBA00023125"/>
    </source>
</evidence>
<keyword evidence="4" id="KW-1185">Reference proteome</keyword>
<dbReference type="eggNOG" id="COG0629">
    <property type="taxonomic scope" value="Bacteria"/>
</dbReference>